<comment type="catalytic activity">
    <reaction evidence="4">
        <text>[protein]-peptidylproline (omega=180) = [protein]-peptidylproline (omega=0)</text>
        <dbReference type="Rhea" id="RHEA:16237"/>
        <dbReference type="Rhea" id="RHEA-COMP:10747"/>
        <dbReference type="Rhea" id="RHEA-COMP:10748"/>
        <dbReference type="ChEBI" id="CHEBI:83833"/>
        <dbReference type="ChEBI" id="CHEBI:83834"/>
        <dbReference type="EC" id="5.2.1.8"/>
    </reaction>
</comment>
<dbReference type="EMBL" id="CAJNOQ010000110">
    <property type="protein sequence ID" value="CAF0758062.1"/>
    <property type="molecule type" value="Genomic_DNA"/>
</dbReference>
<dbReference type="PROSITE" id="PS50059">
    <property type="entry name" value="FKBP_PPIASE"/>
    <property type="match status" value="1"/>
</dbReference>
<keyword evidence="3 5" id="KW-0802">TPR repeat</keyword>
<name>A0A813PNI9_9BILA</name>
<organism evidence="7 11">
    <name type="scientific">Didymodactylos carnosus</name>
    <dbReference type="NCBI Taxonomy" id="1234261"/>
    <lineage>
        <taxon>Eukaryota</taxon>
        <taxon>Metazoa</taxon>
        <taxon>Spiralia</taxon>
        <taxon>Gnathifera</taxon>
        <taxon>Rotifera</taxon>
        <taxon>Eurotatoria</taxon>
        <taxon>Bdelloidea</taxon>
        <taxon>Philodinida</taxon>
        <taxon>Philodinidae</taxon>
        <taxon>Didymodactylos</taxon>
    </lineage>
</organism>
<dbReference type="Gene3D" id="3.10.50.40">
    <property type="match status" value="1"/>
</dbReference>
<dbReference type="InterPro" id="IPR042282">
    <property type="entry name" value="FKBP6/shu"/>
</dbReference>
<dbReference type="PANTHER" id="PTHR46674:SF1">
    <property type="entry name" value="INACTIVE PEPTIDYL-PROLYL CIS-TRANS ISOMERASE FKBP6"/>
    <property type="match status" value="1"/>
</dbReference>
<feature type="repeat" description="TPR" evidence="5">
    <location>
        <begin position="373"/>
        <end position="406"/>
    </location>
</feature>
<evidence type="ECO:0000256" key="3">
    <source>
        <dbReference type="ARBA" id="ARBA00022803"/>
    </source>
</evidence>
<dbReference type="SUPFAM" id="SSF48452">
    <property type="entry name" value="TPR-like"/>
    <property type="match status" value="1"/>
</dbReference>
<sequence>MPAIIDETIGIPFSSNDPVTQSIIDEVQNELLNDDANLDEIGENNNPNSLSENACVDTNQNEFGDVRLRKPIDMNELRECKGQVIELDPAEIAQLATQQAMEEKENSRQNDTLSTNGDRFVKDELKFKWPKEDLYKQRLVDGTTSFEDQLVLMHHIMKTNGKDGIIIVGDSTDIGGGIWKEVIYAGVGQSPAQGSTVRVHYNAYFEFSDEPYDSTYIRRRPFEFRVGRSEVLPGLDYAVSNMQRRERSKFIISSDLLYGSVGCRPRIPANAWCIFVIELISYIDCTLVDELASMTMSAKNDSHDHTEEDGEQPTYDFDKRLKIVQTLRNMGNDEYEKINLEKAIRYYAKGKQFLLKTKLQNEDEEKQYQQMLLKLYLNSAQCYLKLKNFSRTIKNCQEALALDPNNVKALYRMSMSYRLLQQFDQAKQYLCKALNLEPNNYDIIDEFQRLERAVDNQKKNEQTFYYKMFNSNSSSNNK</sequence>
<dbReference type="GO" id="GO:0007283">
    <property type="term" value="P:spermatogenesis"/>
    <property type="evidence" value="ECO:0007669"/>
    <property type="project" value="TreeGrafter"/>
</dbReference>
<dbReference type="GO" id="GO:0034587">
    <property type="term" value="P:piRNA processing"/>
    <property type="evidence" value="ECO:0007669"/>
    <property type="project" value="TreeGrafter"/>
</dbReference>
<evidence type="ECO:0000313" key="11">
    <source>
        <dbReference type="Proteomes" id="UP000663829"/>
    </source>
</evidence>
<evidence type="ECO:0000256" key="2">
    <source>
        <dbReference type="ARBA" id="ARBA00022737"/>
    </source>
</evidence>
<dbReference type="SMART" id="SM00028">
    <property type="entry name" value="TPR"/>
    <property type="match status" value="2"/>
</dbReference>
<evidence type="ECO:0000256" key="5">
    <source>
        <dbReference type="PROSITE-ProRule" id="PRU00339"/>
    </source>
</evidence>
<evidence type="ECO:0000256" key="4">
    <source>
        <dbReference type="PROSITE-ProRule" id="PRU00277"/>
    </source>
</evidence>
<evidence type="ECO:0000313" key="10">
    <source>
        <dbReference type="EMBL" id="CAF3603880.1"/>
    </source>
</evidence>
<evidence type="ECO:0000313" key="9">
    <source>
        <dbReference type="EMBL" id="CAF3538399.1"/>
    </source>
</evidence>
<protein>
    <recommendedName>
        <fullName evidence="4">peptidylprolyl isomerase</fullName>
        <ecNumber evidence="4">5.2.1.8</ecNumber>
    </recommendedName>
</protein>
<dbReference type="InterPro" id="IPR046357">
    <property type="entry name" value="PPIase_dom_sf"/>
</dbReference>
<evidence type="ECO:0000256" key="1">
    <source>
        <dbReference type="ARBA" id="ARBA00009648"/>
    </source>
</evidence>
<evidence type="ECO:0000313" key="8">
    <source>
        <dbReference type="EMBL" id="CAF0819706.1"/>
    </source>
</evidence>
<dbReference type="Proteomes" id="UP000663829">
    <property type="component" value="Unassembled WGS sequence"/>
</dbReference>
<dbReference type="GO" id="GO:0005737">
    <property type="term" value="C:cytoplasm"/>
    <property type="evidence" value="ECO:0007669"/>
    <property type="project" value="TreeGrafter"/>
</dbReference>
<evidence type="ECO:0000259" key="6">
    <source>
        <dbReference type="PROSITE" id="PS50059"/>
    </source>
</evidence>
<dbReference type="Proteomes" id="UP000682733">
    <property type="component" value="Unassembled WGS sequence"/>
</dbReference>
<dbReference type="PANTHER" id="PTHR46674">
    <property type="entry name" value="INACTIVE PEPTIDYL-PROLYL CIS-TRANS ISOMERASE FKBP6"/>
    <property type="match status" value="1"/>
</dbReference>
<dbReference type="SUPFAM" id="SSF54534">
    <property type="entry name" value="FKBP-like"/>
    <property type="match status" value="1"/>
</dbReference>
<dbReference type="InterPro" id="IPR001179">
    <property type="entry name" value="PPIase_FKBP_dom"/>
</dbReference>
<dbReference type="GO" id="GO:0051879">
    <property type="term" value="F:Hsp90 protein binding"/>
    <property type="evidence" value="ECO:0007669"/>
    <property type="project" value="TreeGrafter"/>
</dbReference>
<evidence type="ECO:0000313" key="7">
    <source>
        <dbReference type="EMBL" id="CAF0758062.1"/>
    </source>
</evidence>
<dbReference type="Pfam" id="PF00254">
    <property type="entry name" value="FKBP_C"/>
    <property type="match status" value="1"/>
</dbReference>
<dbReference type="Gene3D" id="1.25.40.10">
    <property type="entry name" value="Tetratricopeptide repeat domain"/>
    <property type="match status" value="1"/>
</dbReference>
<proteinExistence type="inferred from homology"/>
<dbReference type="Proteomes" id="UP000681722">
    <property type="component" value="Unassembled WGS sequence"/>
</dbReference>
<keyword evidence="4" id="KW-0697">Rotamase</keyword>
<dbReference type="Proteomes" id="UP000677228">
    <property type="component" value="Unassembled WGS sequence"/>
</dbReference>
<feature type="domain" description="PPIase FKBP-type" evidence="6">
    <location>
        <begin position="194"/>
        <end position="283"/>
    </location>
</feature>
<dbReference type="Pfam" id="PF13181">
    <property type="entry name" value="TPR_8"/>
    <property type="match status" value="2"/>
</dbReference>
<gene>
    <name evidence="7" type="ORF">GPM918_LOCUS1226</name>
    <name evidence="8" type="ORF">OVA965_LOCUS5580</name>
    <name evidence="9" type="ORF">SRO942_LOCUS1217</name>
    <name evidence="10" type="ORF">TMI583_LOCUS5575</name>
</gene>
<dbReference type="InterPro" id="IPR019734">
    <property type="entry name" value="TPR_rpt"/>
</dbReference>
<accession>A0A813PNI9</accession>
<feature type="repeat" description="TPR" evidence="5">
    <location>
        <begin position="407"/>
        <end position="440"/>
    </location>
</feature>
<dbReference type="EMBL" id="CAJNOK010001589">
    <property type="protein sequence ID" value="CAF0819706.1"/>
    <property type="molecule type" value="Genomic_DNA"/>
</dbReference>
<dbReference type="OrthoDB" id="8116123at2759"/>
<reference evidence="7" key="1">
    <citation type="submission" date="2021-02" db="EMBL/GenBank/DDBJ databases">
        <authorList>
            <person name="Nowell W R."/>
        </authorList>
    </citation>
    <scope>NUCLEOTIDE SEQUENCE</scope>
</reference>
<dbReference type="GO" id="GO:0003755">
    <property type="term" value="F:peptidyl-prolyl cis-trans isomerase activity"/>
    <property type="evidence" value="ECO:0007669"/>
    <property type="project" value="UniProtKB-KW"/>
</dbReference>
<keyword evidence="11" id="KW-1185">Reference proteome</keyword>
<dbReference type="EMBL" id="CAJOBC010000109">
    <property type="protein sequence ID" value="CAF3538399.1"/>
    <property type="molecule type" value="Genomic_DNA"/>
</dbReference>
<comment type="caution">
    <text evidence="7">The sequence shown here is derived from an EMBL/GenBank/DDBJ whole genome shotgun (WGS) entry which is preliminary data.</text>
</comment>
<keyword evidence="2" id="KW-0677">Repeat</keyword>
<keyword evidence="4" id="KW-0413">Isomerase</keyword>
<dbReference type="PROSITE" id="PS50005">
    <property type="entry name" value="TPR"/>
    <property type="match status" value="2"/>
</dbReference>
<dbReference type="EMBL" id="CAJOBA010001588">
    <property type="protein sequence ID" value="CAF3603880.1"/>
    <property type="molecule type" value="Genomic_DNA"/>
</dbReference>
<dbReference type="InterPro" id="IPR011990">
    <property type="entry name" value="TPR-like_helical_dom_sf"/>
</dbReference>
<dbReference type="AlphaFoldDB" id="A0A813PNI9"/>
<comment type="similarity">
    <text evidence="1">Belongs to the FKBP6 family.</text>
</comment>
<dbReference type="EC" id="5.2.1.8" evidence="4"/>